<dbReference type="HOGENOM" id="CLU_469320_0_0_1"/>
<dbReference type="KEGG" id="fpu:FPSE_06832"/>
<dbReference type="RefSeq" id="XP_009258225.1">
    <property type="nucleotide sequence ID" value="XM_009259950.1"/>
</dbReference>
<dbReference type="OrthoDB" id="5098146at2759"/>
<protein>
    <submittedName>
        <fullName evidence="2">Uncharacterized protein</fullName>
    </submittedName>
</protein>
<evidence type="ECO:0000313" key="2">
    <source>
        <dbReference type="EMBL" id="EKJ73044.1"/>
    </source>
</evidence>
<comment type="caution">
    <text evidence="2">The sequence shown here is derived from an EMBL/GenBank/DDBJ whole genome shotgun (WGS) entry which is preliminary data.</text>
</comment>
<feature type="region of interest" description="Disordered" evidence="1">
    <location>
        <begin position="448"/>
        <end position="473"/>
    </location>
</feature>
<evidence type="ECO:0000313" key="3">
    <source>
        <dbReference type="Proteomes" id="UP000007978"/>
    </source>
</evidence>
<name>K3VG42_FUSPC</name>
<proteinExistence type="predicted"/>
<dbReference type="Proteomes" id="UP000007978">
    <property type="component" value="Chromosome 4"/>
</dbReference>
<keyword evidence="3" id="KW-1185">Reference proteome</keyword>
<feature type="compositionally biased region" description="Polar residues" evidence="1">
    <location>
        <begin position="464"/>
        <end position="473"/>
    </location>
</feature>
<reference evidence="2 3" key="1">
    <citation type="journal article" date="2012" name="PLoS Pathog.">
        <title>Comparative pathogenomics reveals horizontally acquired novel virulence genes in fungi infecting cereal hosts.</title>
        <authorList>
            <person name="Gardiner D.M."/>
            <person name="McDonald M.C."/>
            <person name="Covarelli L."/>
            <person name="Solomon P.S."/>
            <person name="Rusu A.G."/>
            <person name="Marshall M."/>
            <person name="Kazan K."/>
            <person name="Chakraborty S."/>
            <person name="McDonald B.A."/>
            <person name="Manners J.M."/>
        </authorList>
    </citation>
    <scope>NUCLEOTIDE SEQUENCE [LARGE SCALE GENOMIC DNA]</scope>
    <source>
        <strain evidence="2 3">CS3096</strain>
    </source>
</reference>
<accession>K3VG42</accession>
<dbReference type="EMBL" id="AFNW01000185">
    <property type="protein sequence ID" value="EKJ73044.1"/>
    <property type="molecule type" value="Genomic_DNA"/>
</dbReference>
<gene>
    <name evidence="2" type="ORF">FPSE_06832</name>
</gene>
<feature type="region of interest" description="Disordered" evidence="1">
    <location>
        <begin position="309"/>
        <end position="372"/>
    </location>
</feature>
<organism evidence="2 3">
    <name type="scientific">Fusarium pseudograminearum (strain CS3096)</name>
    <name type="common">Wheat and barley crown-rot fungus</name>
    <dbReference type="NCBI Taxonomy" id="1028729"/>
    <lineage>
        <taxon>Eukaryota</taxon>
        <taxon>Fungi</taxon>
        <taxon>Dikarya</taxon>
        <taxon>Ascomycota</taxon>
        <taxon>Pezizomycotina</taxon>
        <taxon>Sordariomycetes</taxon>
        <taxon>Hypocreomycetidae</taxon>
        <taxon>Hypocreales</taxon>
        <taxon>Nectriaceae</taxon>
        <taxon>Fusarium</taxon>
    </lineage>
</organism>
<evidence type="ECO:0000256" key="1">
    <source>
        <dbReference type="SAM" id="MobiDB-lite"/>
    </source>
</evidence>
<feature type="compositionally biased region" description="Low complexity" evidence="1">
    <location>
        <begin position="354"/>
        <end position="364"/>
    </location>
</feature>
<dbReference type="AlphaFoldDB" id="K3VG42"/>
<sequence length="581" mass="65579">MASVYLLDQPSDRPGQTKPVFVCEVRAEDCLIEAHKIRVRDTKSAMTSACDDGLRDGNLLSCLSPAGLIHIPRRHFASDASFPSPGTSVFADSESTFWLNPSTFACFFAFLHGTGQPLLAAFGGHRVPSNKSFRHFTQDSSRSRTRTGPLLGPPLSTCLLPTTHLYLIVDESVYFLFFIVVAIKNNCDKEQVPHRATKRVQWAAGGKQRAETLALCVRPPQGVQIKYIRHVVKAGFDKAFNMKSIETRLHWWWANAYSACRWILSSIALLLPWIVMLSESSKIRLLWNTSNLVKVLSYVCGDRLVQDAQPVQDGRDEESNDSPTVRGDNESPDAWIDIPEGDEDLYGHGQDVSPPLAHAAPAHEASVDANHHQASMPSIQGMFQGDAMWQQGLRRILRTLCQNYPRAISSAKQQRTTMDSHTEIEYTTGPMGDFETVSYNDREETISAPDKCDDSDSAVCRTKNPGSGSSDKSWNMVNMNNQLHDWWPWAFFDLECLVSFDKAWNMIKLNNQLHSWWARAVFDLECLGSSDNYWNMVYMNDQLHSWWPRALFGLRYLCVRPPELQNLDAETSEDQQVVVQI</sequence>
<dbReference type="GeneID" id="20365450"/>